<dbReference type="AlphaFoldDB" id="A0A420WDC4"/>
<dbReference type="RefSeq" id="WP_121100862.1">
    <property type="nucleotide sequence ID" value="NZ_RBII01000002.1"/>
</dbReference>
<gene>
    <name evidence="3" type="ORF">DES40_1754</name>
</gene>
<comment type="caution">
    <text evidence="3">The sequence shown here is derived from an EMBL/GenBank/DDBJ whole genome shotgun (WGS) entry which is preliminary data.</text>
</comment>
<organism evidence="3 4">
    <name type="scientific">Litorimonas taeanensis</name>
    <dbReference type="NCBI Taxonomy" id="568099"/>
    <lineage>
        <taxon>Bacteria</taxon>
        <taxon>Pseudomonadati</taxon>
        <taxon>Pseudomonadota</taxon>
        <taxon>Alphaproteobacteria</taxon>
        <taxon>Maricaulales</taxon>
        <taxon>Robiginitomaculaceae</taxon>
    </lineage>
</organism>
<reference evidence="3 4" key="1">
    <citation type="submission" date="2018-10" db="EMBL/GenBank/DDBJ databases">
        <title>Genomic Encyclopedia of Type Strains, Phase IV (KMG-IV): sequencing the most valuable type-strain genomes for metagenomic binning, comparative biology and taxonomic classification.</title>
        <authorList>
            <person name="Goeker M."/>
        </authorList>
    </citation>
    <scope>NUCLEOTIDE SEQUENCE [LARGE SCALE GENOMIC DNA]</scope>
    <source>
        <strain evidence="3 4">DSM 22008</strain>
    </source>
</reference>
<evidence type="ECO:0000256" key="1">
    <source>
        <dbReference type="SAM" id="MobiDB-lite"/>
    </source>
</evidence>
<sequence>MSPPKRPRVTPKITLSDGSIFELLPDESVSEALARAEDLRAQGLSPANVKAADVAGQPKTTSLSYDDDEHAKIAEAFDREKAGEASESDKILLDVARGKGGTDGATIKSKFVAAALCNFIGRVENINAEIKDRQWDRKEIYTEVKIFGFDVPTVKRVVRLRQIERALREEQAALDQIYLEATEGEDGSDIPLPSLPEAKKARRKSQARLKKDKARDAMEADARAAREAVAARVEAVSKSGLGSHKGGAR</sequence>
<name>A0A420WDC4_9PROT</name>
<evidence type="ECO:0000313" key="3">
    <source>
        <dbReference type="EMBL" id="RKQ68978.1"/>
    </source>
</evidence>
<evidence type="ECO:0000313" key="4">
    <source>
        <dbReference type="Proteomes" id="UP000282211"/>
    </source>
</evidence>
<dbReference type="OrthoDB" id="9813793at2"/>
<dbReference type="InterPro" id="IPR046367">
    <property type="entry name" value="GapR-like_DNA-bd"/>
</dbReference>
<feature type="region of interest" description="Disordered" evidence="1">
    <location>
        <begin position="185"/>
        <end position="221"/>
    </location>
</feature>
<dbReference type="InParanoid" id="A0A420WDC4"/>
<feature type="compositionally biased region" description="Basic residues" evidence="1">
    <location>
        <begin position="200"/>
        <end position="212"/>
    </location>
</feature>
<dbReference type="EMBL" id="RBII01000002">
    <property type="protein sequence ID" value="RKQ68978.1"/>
    <property type="molecule type" value="Genomic_DNA"/>
</dbReference>
<dbReference type="GO" id="GO:0003677">
    <property type="term" value="F:DNA binding"/>
    <property type="evidence" value="ECO:0007669"/>
    <property type="project" value="InterPro"/>
</dbReference>
<dbReference type="Pfam" id="PF10073">
    <property type="entry name" value="GapR_DNA-bd"/>
    <property type="match status" value="1"/>
</dbReference>
<feature type="domain" description="GapR-like DNA-binding" evidence="2">
    <location>
        <begin position="115"/>
        <end position="181"/>
    </location>
</feature>
<evidence type="ECO:0000259" key="2">
    <source>
        <dbReference type="Pfam" id="PF10073"/>
    </source>
</evidence>
<accession>A0A420WDC4</accession>
<dbReference type="Proteomes" id="UP000282211">
    <property type="component" value="Unassembled WGS sequence"/>
</dbReference>
<keyword evidence="4" id="KW-1185">Reference proteome</keyword>
<protein>
    <submittedName>
        <fullName evidence="3">Uncharacterized protein (UPF0335 family)</fullName>
    </submittedName>
</protein>
<proteinExistence type="predicted"/>